<comment type="caution">
    <text evidence="1">The sequence shown here is derived from an EMBL/GenBank/DDBJ whole genome shotgun (WGS) entry which is preliminary data.</text>
</comment>
<reference evidence="1 2" key="1">
    <citation type="submission" date="2019-01" db="EMBL/GenBank/DDBJ databases">
        <title>Coherence of Microcystis species and biogeography revealed through population genomics.</title>
        <authorList>
            <person name="Perez-Carrascal O.M."/>
            <person name="Terrat Y."/>
            <person name="Giani A."/>
            <person name="Fortin N."/>
            <person name="Tromas N."/>
            <person name="Shapiro B.J."/>
        </authorList>
    </citation>
    <scope>NUCLEOTIDE SEQUENCE [LARGE SCALE GENOMIC DNA]</scope>
    <source>
        <strain evidence="1">Ma_OC_H_19870700_S124</strain>
    </source>
</reference>
<accession>A0A552AHU7</accession>
<evidence type="ECO:0000313" key="2">
    <source>
        <dbReference type="Proteomes" id="UP000316280"/>
    </source>
</evidence>
<proteinExistence type="predicted"/>
<gene>
    <name evidence="1" type="ORF">EWV63_14005</name>
</gene>
<dbReference type="Proteomes" id="UP000316280">
    <property type="component" value="Unassembled WGS sequence"/>
</dbReference>
<organism evidence="1 2">
    <name type="scientific">Microcystis aeruginosa Ma_OC_H_19870700_S124</name>
    <dbReference type="NCBI Taxonomy" id="2486262"/>
    <lineage>
        <taxon>Bacteria</taxon>
        <taxon>Bacillati</taxon>
        <taxon>Cyanobacteriota</taxon>
        <taxon>Cyanophyceae</taxon>
        <taxon>Oscillatoriophycideae</taxon>
        <taxon>Chroococcales</taxon>
        <taxon>Microcystaceae</taxon>
        <taxon>Microcystis</taxon>
    </lineage>
</organism>
<dbReference type="AlphaFoldDB" id="A0A552AHU7"/>
<sequence length="74" mass="8685">MKIGNDTSYFNQAWPPYILENSEFVTVFRLAVFEFVIDLSPAYSKMETLKKKAFDLYGDKGWTWIPNVADNHFQ</sequence>
<protein>
    <submittedName>
        <fullName evidence="1">Uncharacterized protein</fullName>
    </submittedName>
</protein>
<dbReference type="EMBL" id="SFBR01000120">
    <property type="protein sequence ID" value="TRT85054.1"/>
    <property type="molecule type" value="Genomic_DNA"/>
</dbReference>
<name>A0A552AHU7_MICAE</name>
<evidence type="ECO:0000313" key="1">
    <source>
        <dbReference type="EMBL" id="TRT85054.1"/>
    </source>
</evidence>